<evidence type="ECO:0000256" key="1">
    <source>
        <dbReference type="ARBA" id="ARBA00004651"/>
    </source>
</evidence>
<feature type="transmembrane region" description="Helical" evidence="8">
    <location>
        <begin position="219"/>
        <end position="242"/>
    </location>
</feature>
<evidence type="ECO:0000256" key="8">
    <source>
        <dbReference type="SAM" id="Phobius"/>
    </source>
</evidence>
<feature type="transmembrane region" description="Helical" evidence="8">
    <location>
        <begin position="24"/>
        <end position="43"/>
    </location>
</feature>
<dbReference type="Proteomes" id="UP000008957">
    <property type="component" value="Chromosome"/>
</dbReference>
<dbReference type="Gene3D" id="3.40.1710.10">
    <property type="entry name" value="abc type-2 transporter like domain"/>
    <property type="match status" value="1"/>
</dbReference>
<reference evidence="11" key="1">
    <citation type="submission" date="2010-03" db="EMBL/GenBank/DDBJ databases">
        <title>The genome sequence of Synergistetes sp. SGP1.</title>
        <authorList>
            <consortium name="metaHIT consortium -- http://www.metahit.eu/"/>
            <person name="Pajon A."/>
            <person name="Turner K."/>
            <person name="Parkhill J."/>
            <person name="Wade W."/>
            <person name="Vartoukian S."/>
        </authorList>
    </citation>
    <scope>NUCLEOTIDE SEQUENCE [LARGE SCALE GENOMIC DNA]</scope>
    <source>
        <strain evidence="11">SGP1</strain>
    </source>
</reference>
<protein>
    <submittedName>
        <fullName evidence="10">ABC-type multidrug transport system, permease component</fullName>
    </submittedName>
</protein>
<evidence type="ECO:0000259" key="9">
    <source>
        <dbReference type="PROSITE" id="PS51012"/>
    </source>
</evidence>
<evidence type="ECO:0000256" key="4">
    <source>
        <dbReference type="ARBA" id="ARBA00022475"/>
    </source>
</evidence>
<feature type="transmembrane region" description="Helical" evidence="8">
    <location>
        <begin position="172"/>
        <end position="199"/>
    </location>
</feature>
<evidence type="ECO:0000256" key="6">
    <source>
        <dbReference type="ARBA" id="ARBA00022989"/>
    </source>
</evidence>
<evidence type="ECO:0000313" key="11">
    <source>
        <dbReference type="Proteomes" id="UP000008957"/>
    </source>
</evidence>
<dbReference type="Pfam" id="PF12698">
    <property type="entry name" value="ABC2_membrane_3"/>
    <property type="match status" value="1"/>
</dbReference>
<feature type="domain" description="ABC transmembrane type-2" evidence="9">
    <location>
        <begin position="141"/>
        <end position="367"/>
    </location>
</feature>
<dbReference type="KEGG" id="sbr:SY1_07940"/>
<feature type="transmembrane region" description="Helical" evidence="8">
    <location>
        <begin position="254"/>
        <end position="278"/>
    </location>
</feature>
<keyword evidence="6 8" id="KW-1133">Transmembrane helix</keyword>
<reference evidence="10 11" key="2">
    <citation type="submission" date="2010-03" db="EMBL/GenBank/DDBJ databases">
        <authorList>
            <person name="Pajon A."/>
        </authorList>
    </citation>
    <scope>NUCLEOTIDE SEQUENCE [LARGE SCALE GENOMIC DNA]</scope>
    <source>
        <strain evidence="10 11">SGP1</strain>
    </source>
</reference>
<evidence type="ECO:0000256" key="5">
    <source>
        <dbReference type="ARBA" id="ARBA00022692"/>
    </source>
</evidence>
<dbReference type="AlphaFoldDB" id="A0AB94IWG2"/>
<organism evidence="10 11">
    <name type="scientific">Fretibacterium fastidiosum</name>
    <dbReference type="NCBI Taxonomy" id="651822"/>
    <lineage>
        <taxon>Bacteria</taxon>
        <taxon>Thermotogati</taxon>
        <taxon>Synergistota</taxon>
        <taxon>Synergistia</taxon>
        <taxon>Synergistales</taxon>
        <taxon>Aminobacteriaceae</taxon>
        <taxon>Fretibacterium</taxon>
    </lineage>
</organism>
<comment type="subcellular location">
    <subcellularLocation>
        <location evidence="1">Cell membrane</location>
        <topology evidence="1">Multi-pass membrane protein</topology>
    </subcellularLocation>
</comment>
<dbReference type="PROSITE" id="PS51012">
    <property type="entry name" value="ABC_TM2"/>
    <property type="match status" value="1"/>
</dbReference>
<dbReference type="PANTHER" id="PTHR30294">
    <property type="entry name" value="MEMBRANE COMPONENT OF ABC TRANSPORTER YHHJ-RELATED"/>
    <property type="match status" value="1"/>
</dbReference>
<dbReference type="InterPro" id="IPR051449">
    <property type="entry name" value="ABC-2_transporter_component"/>
</dbReference>
<feature type="transmembrane region" description="Helical" evidence="8">
    <location>
        <begin position="284"/>
        <end position="304"/>
    </location>
</feature>
<evidence type="ECO:0000256" key="7">
    <source>
        <dbReference type="ARBA" id="ARBA00023136"/>
    </source>
</evidence>
<dbReference type="RefSeq" id="WP_015556259.1">
    <property type="nucleotide sequence ID" value="NC_021038.1"/>
</dbReference>
<evidence type="ECO:0000313" key="10">
    <source>
        <dbReference type="EMBL" id="CBL28112.1"/>
    </source>
</evidence>
<keyword evidence="4" id="KW-1003">Cell membrane</keyword>
<dbReference type="PANTHER" id="PTHR30294:SF44">
    <property type="entry name" value="MULTIDRUG ABC TRANSPORTER PERMEASE YBHR-RELATED"/>
    <property type="match status" value="1"/>
</dbReference>
<evidence type="ECO:0000256" key="3">
    <source>
        <dbReference type="ARBA" id="ARBA00022448"/>
    </source>
</evidence>
<dbReference type="EMBL" id="FP929056">
    <property type="protein sequence ID" value="CBL28112.1"/>
    <property type="molecule type" value="Genomic_DNA"/>
</dbReference>
<evidence type="ECO:0000256" key="2">
    <source>
        <dbReference type="ARBA" id="ARBA00007783"/>
    </source>
</evidence>
<dbReference type="InterPro" id="IPR013525">
    <property type="entry name" value="ABC2_TM"/>
</dbReference>
<name>A0AB94IWG2_9BACT</name>
<keyword evidence="3" id="KW-0813">Transport</keyword>
<dbReference type="GO" id="GO:0140359">
    <property type="term" value="F:ABC-type transporter activity"/>
    <property type="evidence" value="ECO:0007669"/>
    <property type="project" value="InterPro"/>
</dbReference>
<dbReference type="InterPro" id="IPR047817">
    <property type="entry name" value="ABC2_TM_bact-type"/>
</dbReference>
<keyword evidence="7 8" id="KW-0472">Membrane</keyword>
<comment type="similarity">
    <text evidence="2">Belongs to the ABC-2 integral membrane protein family.</text>
</comment>
<sequence length="369" mass="40047">MFARIRSLIVKELYAVLLDPKTRFQVFVGPFVMLFLFSFAITMEVRNASLAVLNQDDGDLGRRLEAAFTAGPAFTRSFALSSVREIEPAIAEQRALMVLRIPEGFSASLMRGEPTSVQVVLDGRKANAVQIAYGYATSIANGFARGLRKTLTGTDALLSVEPRQLFNPNHDYLWFTLPVLLVVLTQMLSLVVSGMSVARERELGTFEQLLVSPLSPLEIVVGKTLPAVAIAFGIGVAIHVLARTVFGVPCLGSLGLLAFGFLIFILACTGVGLFVSSLCNTQQQAFLGVFTCMVPFVLLSGFATPIENMPHALQTLTLFNPSRHIIVIALGVYLKGIPLREVAVQLLWLGGIATVTLGAAGWFFKRRVQ</sequence>
<gene>
    <name evidence="10" type="ORF">SY1_07940</name>
</gene>
<accession>A0AB94IWG2</accession>
<proteinExistence type="inferred from homology"/>
<keyword evidence="11" id="KW-1185">Reference proteome</keyword>
<feature type="transmembrane region" description="Helical" evidence="8">
    <location>
        <begin position="346"/>
        <end position="364"/>
    </location>
</feature>
<dbReference type="GO" id="GO:0005886">
    <property type="term" value="C:plasma membrane"/>
    <property type="evidence" value="ECO:0007669"/>
    <property type="project" value="UniProtKB-SubCell"/>
</dbReference>
<keyword evidence="5 8" id="KW-0812">Transmembrane</keyword>